<gene>
    <name evidence="2" type="ORF">KP509_32G008000</name>
</gene>
<comment type="caution">
    <text evidence="2">The sequence shown here is derived from an EMBL/GenBank/DDBJ whole genome shotgun (WGS) entry which is preliminary data.</text>
</comment>
<accession>A0A8T2QRG5</accession>
<dbReference type="Proteomes" id="UP000825935">
    <property type="component" value="Chromosome 32"/>
</dbReference>
<keyword evidence="3" id="KW-1185">Reference proteome</keyword>
<feature type="compositionally biased region" description="Polar residues" evidence="1">
    <location>
        <begin position="134"/>
        <end position="147"/>
    </location>
</feature>
<organism evidence="2 3">
    <name type="scientific">Ceratopteris richardii</name>
    <name type="common">Triangle waterfern</name>
    <dbReference type="NCBI Taxonomy" id="49495"/>
    <lineage>
        <taxon>Eukaryota</taxon>
        <taxon>Viridiplantae</taxon>
        <taxon>Streptophyta</taxon>
        <taxon>Embryophyta</taxon>
        <taxon>Tracheophyta</taxon>
        <taxon>Polypodiopsida</taxon>
        <taxon>Polypodiidae</taxon>
        <taxon>Polypodiales</taxon>
        <taxon>Pteridineae</taxon>
        <taxon>Pteridaceae</taxon>
        <taxon>Parkerioideae</taxon>
        <taxon>Ceratopteris</taxon>
    </lineage>
</organism>
<dbReference type="EMBL" id="CM035437">
    <property type="protein sequence ID" value="KAH7286456.1"/>
    <property type="molecule type" value="Genomic_DNA"/>
</dbReference>
<dbReference type="AlphaFoldDB" id="A0A8T2QRG5"/>
<reference evidence="2" key="1">
    <citation type="submission" date="2021-08" db="EMBL/GenBank/DDBJ databases">
        <title>WGS assembly of Ceratopteris richardii.</title>
        <authorList>
            <person name="Marchant D.B."/>
            <person name="Chen G."/>
            <person name="Jenkins J."/>
            <person name="Shu S."/>
            <person name="Leebens-Mack J."/>
            <person name="Grimwood J."/>
            <person name="Schmutz J."/>
            <person name="Soltis P."/>
            <person name="Soltis D."/>
            <person name="Chen Z.-H."/>
        </authorList>
    </citation>
    <scope>NUCLEOTIDE SEQUENCE</scope>
    <source>
        <strain evidence="2">Whitten #5841</strain>
        <tissue evidence="2">Leaf</tissue>
    </source>
</reference>
<evidence type="ECO:0000256" key="1">
    <source>
        <dbReference type="SAM" id="MobiDB-lite"/>
    </source>
</evidence>
<sequence>MRYVLIWKSMYTASLVPGRATILLCILLHLLAQVALSTLPVSVRRNSLVEEAQARANGELMKFEDAIPRKKQPSMDIHQTKFRRTSIPTVNQFNAQGAPLCVYCSPSIQGVGSGQIGSSALRRVHMPSFHDSPESSWMRSFKASSHTRVPPSGPNPSGNDGMSEKSP</sequence>
<proteinExistence type="predicted"/>
<evidence type="ECO:0000313" key="2">
    <source>
        <dbReference type="EMBL" id="KAH7286456.1"/>
    </source>
</evidence>
<protein>
    <submittedName>
        <fullName evidence="2">Uncharacterized protein</fullName>
    </submittedName>
</protein>
<evidence type="ECO:0000313" key="3">
    <source>
        <dbReference type="Proteomes" id="UP000825935"/>
    </source>
</evidence>
<feature type="region of interest" description="Disordered" evidence="1">
    <location>
        <begin position="127"/>
        <end position="167"/>
    </location>
</feature>
<name>A0A8T2QRG5_CERRI</name>